<dbReference type="EMBL" id="JAGGMR010000001">
    <property type="protein sequence ID" value="MBP2189459.1"/>
    <property type="molecule type" value="Genomic_DNA"/>
</dbReference>
<dbReference type="InterPro" id="IPR013078">
    <property type="entry name" value="His_Pase_superF_clade-1"/>
</dbReference>
<sequence length="203" mass="22400">MSARDDARLVLLRHGETAWSRQRQHTGRTDLPLTELGEEQARAAGPLLAELKLRDPLVLVSPLRRAVRTAELAGLGDFTLDDNLVEWDYGEYEGLTTPQIRESAPGWTIWTGTVPGGESAAQVRTRADRVLATAEPELAERDVVLVGHGHFSRALITRWAELELIEGRRFAMSTAATSVLGYDHGDRTIHAHNLVPQLNGANR</sequence>
<dbReference type="SMART" id="SM00855">
    <property type="entry name" value="PGAM"/>
    <property type="match status" value="1"/>
</dbReference>
<dbReference type="Pfam" id="PF00300">
    <property type="entry name" value="His_Phos_1"/>
    <property type="match status" value="1"/>
</dbReference>
<name>A0ABS4QEC7_9NOCA</name>
<keyword evidence="2" id="KW-1185">Reference proteome</keyword>
<evidence type="ECO:0000313" key="2">
    <source>
        <dbReference type="Proteomes" id="UP001519325"/>
    </source>
</evidence>
<dbReference type="NCBIfam" id="NF009993">
    <property type="entry name" value="PRK13462.1"/>
    <property type="match status" value="1"/>
</dbReference>
<proteinExistence type="predicted"/>
<dbReference type="Gene3D" id="3.40.50.1240">
    <property type="entry name" value="Phosphoglycerate mutase-like"/>
    <property type="match status" value="1"/>
</dbReference>
<reference evidence="1 2" key="1">
    <citation type="submission" date="2021-03" db="EMBL/GenBank/DDBJ databases">
        <title>Sequencing the genomes of 1000 actinobacteria strains.</title>
        <authorList>
            <person name="Klenk H.-P."/>
        </authorList>
    </citation>
    <scope>NUCLEOTIDE SEQUENCE [LARGE SCALE GENOMIC DNA]</scope>
    <source>
        <strain evidence="1 2">DSM 45516</strain>
    </source>
</reference>
<dbReference type="EC" id="5.4.2.12" evidence="1"/>
<protein>
    <submittedName>
        <fullName evidence="1">Phosphoglycerate mutase</fullName>
        <ecNumber evidence="1">5.4.2.12</ecNumber>
    </submittedName>
</protein>
<gene>
    <name evidence="1" type="ORF">BJ987_002360</name>
</gene>
<dbReference type="SUPFAM" id="SSF53254">
    <property type="entry name" value="Phosphoglycerate mutase-like"/>
    <property type="match status" value="1"/>
</dbReference>
<evidence type="ECO:0000313" key="1">
    <source>
        <dbReference type="EMBL" id="MBP2189459.1"/>
    </source>
</evidence>
<dbReference type="GO" id="GO:0004619">
    <property type="term" value="F:phosphoglycerate mutase activity"/>
    <property type="evidence" value="ECO:0007669"/>
    <property type="project" value="UniProtKB-EC"/>
</dbReference>
<dbReference type="RefSeq" id="WP_209888170.1">
    <property type="nucleotide sequence ID" value="NZ_JAGGMR010000001.1"/>
</dbReference>
<organism evidence="1 2">
    <name type="scientific">Nocardia goodfellowii</name>
    <dbReference type="NCBI Taxonomy" id="882446"/>
    <lineage>
        <taxon>Bacteria</taxon>
        <taxon>Bacillati</taxon>
        <taxon>Actinomycetota</taxon>
        <taxon>Actinomycetes</taxon>
        <taxon>Mycobacteriales</taxon>
        <taxon>Nocardiaceae</taxon>
        <taxon>Nocardia</taxon>
    </lineage>
</organism>
<dbReference type="Proteomes" id="UP001519325">
    <property type="component" value="Unassembled WGS sequence"/>
</dbReference>
<keyword evidence="1" id="KW-0413">Isomerase</keyword>
<accession>A0ABS4QEC7</accession>
<comment type="caution">
    <text evidence="1">The sequence shown here is derived from an EMBL/GenBank/DDBJ whole genome shotgun (WGS) entry which is preliminary data.</text>
</comment>
<dbReference type="InterPro" id="IPR029033">
    <property type="entry name" value="His_PPase_superfam"/>
</dbReference>
<dbReference type="InterPro" id="IPR050275">
    <property type="entry name" value="PGM_Phosphatase"/>
</dbReference>
<dbReference type="CDD" id="cd07067">
    <property type="entry name" value="HP_PGM_like"/>
    <property type="match status" value="1"/>
</dbReference>
<dbReference type="PANTHER" id="PTHR48100:SF15">
    <property type="entry name" value="SEDOHEPTULOSE 1,7-BISPHOSPHATASE"/>
    <property type="match status" value="1"/>
</dbReference>
<dbReference type="PANTHER" id="PTHR48100">
    <property type="entry name" value="BROAD-SPECIFICITY PHOSPHATASE YOR283W-RELATED"/>
    <property type="match status" value="1"/>
</dbReference>